<gene>
    <name evidence="2" type="ORF">BKA59DRAFT_543689</name>
</gene>
<dbReference type="Proteomes" id="UP000813427">
    <property type="component" value="Unassembled WGS sequence"/>
</dbReference>
<protein>
    <submittedName>
        <fullName evidence="2">Uncharacterized protein</fullName>
    </submittedName>
</protein>
<organism evidence="2 3">
    <name type="scientific">Fusarium tricinctum</name>
    <dbReference type="NCBI Taxonomy" id="61284"/>
    <lineage>
        <taxon>Eukaryota</taxon>
        <taxon>Fungi</taxon>
        <taxon>Dikarya</taxon>
        <taxon>Ascomycota</taxon>
        <taxon>Pezizomycotina</taxon>
        <taxon>Sordariomycetes</taxon>
        <taxon>Hypocreomycetidae</taxon>
        <taxon>Hypocreales</taxon>
        <taxon>Nectriaceae</taxon>
        <taxon>Fusarium</taxon>
        <taxon>Fusarium tricinctum species complex</taxon>
    </lineage>
</organism>
<feature type="region of interest" description="Disordered" evidence="1">
    <location>
        <begin position="89"/>
        <end position="160"/>
    </location>
</feature>
<feature type="compositionally biased region" description="Acidic residues" evidence="1">
    <location>
        <begin position="449"/>
        <end position="461"/>
    </location>
</feature>
<feature type="compositionally biased region" description="Polar residues" evidence="1">
    <location>
        <begin position="432"/>
        <end position="441"/>
    </location>
</feature>
<feature type="region of interest" description="Disordered" evidence="1">
    <location>
        <begin position="194"/>
        <end position="298"/>
    </location>
</feature>
<feature type="region of interest" description="Disordered" evidence="1">
    <location>
        <begin position="509"/>
        <end position="528"/>
    </location>
</feature>
<accession>A0A8K0S2L7</accession>
<dbReference type="AlphaFoldDB" id="A0A8K0S2L7"/>
<feature type="compositionally biased region" description="Acidic residues" evidence="1">
    <location>
        <begin position="383"/>
        <end position="395"/>
    </location>
</feature>
<feature type="compositionally biased region" description="Polar residues" evidence="1">
    <location>
        <begin position="324"/>
        <end position="334"/>
    </location>
</feature>
<feature type="compositionally biased region" description="Acidic residues" evidence="1">
    <location>
        <begin position="488"/>
        <end position="501"/>
    </location>
</feature>
<feature type="compositionally biased region" description="Polar residues" evidence="1">
    <location>
        <begin position="104"/>
        <end position="113"/>
    </location>
</feature>
<evidence type="ECO:0000313" key="2">
    <source>
        <dbReference type="EMBL" id="KAH7251960.1"/>
    </source>
</evidence>
<sequence length="622" mass="67418">MTCSSAMDESSLVNSLSQRLSELEHKVHTFRHEVAADFLRYYHDLLRDTQPDITSNVAQSLAKSLSNYPDLSSVLTSLDLDLTKDAADSRTLTRPESDQRHFSPPTTVATSGSGAAEPPGSPRDRHHELLFFLPLLEGSPPRTPTSPPQASLLNNHTPIDMLLPEPSIQAEEKQGAATVRDQQSEQPGIDQVQNALPAAPHSPGRPGHVRRSTNDTVSSFHSDRSESKTPRSALRRSLSGSKPPQSPRRVRFDVMGAEVLPTASPQPNDSMLPPAAPAPPADQPRTESMLGDDLDYLPLPRKISSSEALRALSREPLEEGVWTEINSTPDQTSSVEEKSPAVTSNFSPEERSSPMIMAPEPPSSRYVPESVRIERTLGSVSEEPNEDQDSSDDDFLSMAKPKSFSTKKPPGSPSLNKIPEETRDMELAESPESPTKLQSSGTEKKVESVENDDEDVDEDDELFHFEESGGLFATTKSKPKPKPKPLPVEEEAEVDLPDVPESEQSLYATSPAVQIIRRPGSSGPTTPAAARFQAGSVGSYKGRPVVMPVVRNPEVHAQAASLGHFNTFVGGLDGRSGMDEGDLSSFRASVANTGFSGTPRSFTERLMMEEAQKARAGGSRLS</sequence>
<comment type="caution">
    <text evidence="2">The sequence shown here is derived from an EMBL/GenBank/DDBJ whole genome shotgun (WGS) entry which is preliminary data.</text>
</comment>
<keyword evidence="3" id="KW-1185">Reference proteome</keyword>
<proteinExistence type="predicted"/>
<feature type="compositionally biased region" description="Polar residues" evidence="1">
    <location>
        <begin position="148"/>
        <end position="157"/>
    </location>
</feature>
<dbReference type="EMBL" id="JAGPXF010000003">
    <property type="protein sequence ID" value="KAH7251960.1"/>
    <property type="molecule type" value="Genomic_DNA"/>
</dbReference>
<dbReference type="OrthoDB" id="5418627at2759"/>
<feature type="compositionally biased region" description="Basic and acidic residues" evidence="1">
    <location>
        <begin position="89"/>
        <end position="101"/>
    </location>
</feature>
<evidence type="ECO:0000313" key="3">
    <source>
        <dbReference type="Proteomes" id="UP000813427"/>
    </source>
</evidence>
<evidence type="ECO:0000256" key="1">
    <source>
        <dbReference type="SAM" id="MobiDB-lite"/>
    </source>
</evidence>
<reference evidence="2" key="1">
    <citation type="journal article" date="2021" name="Nat. Commun.">
        <title>Genetic determinants of endophytism in the Arabidopsis root mycobiome.</title>
        <authorList>
            <person name="Mesny F."/>
            <person name="Miyauchi S."/>
            <person name="Thiergart T."/>
            <person name="Pickel B."/>
            <person name="Atanasova L."/>
            <person name="Karlsson M."/>
            <person name="Huettel B."/>
            <person name="Barry K.W."/>
            <person name="Haridas S."/>
            <person name="Chen C."/>
            <person name="Bauer D."/>
            <person name="Andreopoulos W."/>
            <person name="Pangilinan J."/>
            <person name="LaButti K."/>
            <person name="Riley R."/>
            <person name="Lipzen A."/>
            <person name="Clum A."/>
            <person name="Drula E."/>
            <person name="Henrissat B."/>
            <person name="Kohler A."/>
            <person name="Grigoriev I.V."/>
            <person name="Martin F.M."/>
            <person name="Hacquard S."/>
        </authorList>
    </citation>
    <scope>NUCLEOTIDE SEQUENCE</scope>
    <source>
        <strain evidence="2">MPI-SDFR-AT-0068</strain>
    </source>
</reference>
<name>A0A8K0S2L7_9HYPO</name>
<feature type="region of interest" description="Disordered" evidence="1">
    <location>
        <begin position="313"/>
        <end position="501"/>
    </location>
</feature>